<reference evidence="1 2" key="1">
    <citation type="submission" date="2013-07" db="EMBL/GenBank/DDBJ databases">
        <authorList>
            <person name="Genoscope - CEA"/>
        </authorList>
    </citation>
    <scope>NUCLEOTIDE SEQUENCE [LARGE SCALE GENOMIC DNA]</scope>
    <source>
        <strain evidence="1 2">G6</strain>
    </source>
</reference>
<protein>
    <submittedName>
        <fullName evidence="1">Uncharacterized protein</fullName>
    </submittedName>
</protein>
<sequence length="39" mass="4100">MSLEGYPGCGVPAGNGYSAVLFLSTLQMRGVHIDPIYGK</sequence>
<dbReference type="HOGENOM" id="CLU_3319545_0_0_6"/>
<dbReference type="KEGG" id="xpo:XPG1_2732"/>
<gene>
    <name evidence="1" type="ORF">XPG1_2732</name>
</gene>
<dbReference type="AlphaFoldDB" id="A0A068R5U7"/>
<accession>A0A068R5U7</accession>
<dbReference type="EMBL" id="FO704551">
    <property type="protein sequence ID" value="CDG22384.1"/>
    <property type="molecule type" value="Genomic_DNA"/>
</dbReference>
<keyword evidence="2" id="KW-1185">Reference proteome</keyword>
<dbReference type="STRING" id="1354304.XPG1_2732"/>
<evidence type="ECO:0000313" key="2">
    <source>
        <dbReference type="Proteomes" id="UP000032735"/>
    </source>
</evidence>
<name>A0A068R5U7_9GAMM</name>
<evidence type="ECO:0000313" key="1">
    <source>
        <dbReference type="EMBL" id="CDG22384.1"/>
    </source>
</evidence>
<proteinExistence type="predicted"/>
<dbReference type="Proteomes" id="UP000032735">
    <property type="component" value="Chromosome"/>
</dbReference>
<organism evidence="1 2">
    <name type="scientific">Xenorhabdus poinarii G6</name>
    <dbReference type="NCBI Taxonomy" id="1354304"/>
    <lineage>
        <taxon>Bacteria</taxon>
        <taxon>Pseudomonadati</taxon>
        <taxon>Pseudomonadota</taxon>
        <taxon>Gammaproteobacteria</taxon>
        <taxon>Enterobacterales</taxon>
        <taxon>Morganellaceae</taxon>
        <taxon>Xenorhabdus</taxon>
    </lineage>
</organism>